<proteinExistence type="predicted"/>
<dbReference type="RefSeq" id="XP_022957139.1">
    <property type="nucleotide sequence ID" value="XM_023101371.1"/>
</dbReference>
<dbReference type="AlphaFoldDB" id="A0A6J1H139"/>
<dbReference type="KEGG" id="cmos:111458611"/>
<accession>A0A6J1H139</accession>
<evidence type="ECO:0000313" key="1">
    <source>
        <dbReference type="Proteomes" id="UP000504609"/>
    </source>
</evidence>
<organism evidence="1 2">
    <name type="scientific">Cucurbita moschata</name>
    <name type="common">Winter crookneck squash</name>
    <name type="synonym">Cucurbita pepo var. moschata</name>
    <dbReference type="NCBI Taxonomy" id="3662"/>
    <lineage>
        <taxon>Eukaryota</taxon>
        <taxon>Viridiplantae</taxon>
        <taxon>Streptophyta</taxon>
        <taxon>Embryophyta</taxon>
        <taxon>Tracheophyta</taxon>
        <taxon>Spermatophyta</taxon>
        <taxon>Magnoliopsida</taxon>
        <taxon>eudicotyledons</taxon>
        <taxon>Gunneridae</taxon>
        <taxon>Pentapetalae</taxon>
        <taxon>rosids</taxon>
        <taxon>fabids</taxon>
        <taxon>Cucurbitales</taxon>
        <taxon>Cucurbitaceae</taxon>
        <taxon>Cucurbiteae</taxon>
        <taxon>Cucurbita</taxon>
    </lineage>
</organism>
<dbReference type="GeneID" id="111458611"/>
<dbReference type="Proteomes" id="UP000504609">
    <property type="component" value="Unplaced"/>
</dbReference>
<name>A0A6J1H139_CUCMO</name>
<protein>
    <submittedName>
        <fullName evidence="2">Uncharacterized protein LOC111458611</fullName>
    </submittedName>
</protein>
<sequence>MASGGGDEVEVNGAFIGAGCNIMVNNVPWGACDLVAFGAQNAVAIAIFSPKVPRKSKDALPLSIFHNRRNAGLRFLFVLLNFRISQSRTNFDDTFRSQISWARSGDYINSVGHDQVLICRLLGFRRNLLLFTVSLSSIFPH</sequence>
<reference evidence="2" key="1">
    <citation type="submission" date="2025-08" db="UniProtKB">
        <authorList>
            <consortium name="RefSeq"/>
        </authorList>
    </citation>
    <scope>IDENTIFICATION</scope>
    <source>
        <tissue evidence="2">Young leaves</tissue>
    </source>
</reference>
<keyword evidence="1" id="KW-1185">Reference proteome</keyword>
<evidence type="ECO:0000313" key="2">
    <source>
        <dbReference type="RefSeq" id="XP_022957139.1"/>
    </source>
</evidence>
<gene>
    <name evidence="2" type="primary">LOC111458611</name>
</gene>